<dbReference type="Pfam" id="PF13305">
    <property type="entry name" value="TetR_C_33"/>
    <property type="match status" value="1"/>
</dbReference>
<dbReference type="EMBL" id="BSBI01000001">
    <property type="protein sequence ID" value="GLF93206.1"/>
    <property type="molecule type" value="Genomic_DNA"/>
</dbReference>
<evidence type="ECO:0000313" key="7">
    <source>
        <dbReference type="Proteomes" id="UP001291653"/>
    </source>
</evidence>
<dbReference type="PROSITE" id="PS50977">
    <property type="entry name" value="HTH_TETR_2"/>
    <property type="match status" value="1"/>
</dbReference>
<dbReference type="PANTHER" id="PTHR30055:SF234">
    <property type="entry name" value="HTH-TYPE TRANSCRIPTIONAL REGULATOR BETI"/>
    <property type="match status" value="1"/>
</dbReference>
<dbReference type="InterPro" id="IPR009057">
    <property type="entry name" value="Homeodomain-like_sf"/>
</dbReference>
<dbReference type="Gene3D" id="1.10.357.10">
    <property type="entry name" value="Tetracycline Repressor, domain 2"/>
    <property type="match status" value="1"/>
</dbReference>
<protein>
    <submittedName>
        <fullName evidence="6">TetR/AcrR family transcriptional regulator</fullName>
    </submittedName>
</protein>
<dbReference type="InterPro" id="IPR025996">
    <property type="entry name" value="MT1864/Rv1816-like_C"/>
</dbReference>
<evidence type="ECO:0000313" key="6">
    <source>
        <dbReference type="EMBL" id="GLF93206.1"/>
    </source>
</evidence>
<dbReference type="InterPro" id="IPR001647">
    <property type="entry name" value="HTH_TetR"/>
</dbReference>
<sequence>MVEKESGYARRAGSRRERLRAELARDARLAAREIIATEGLAGLSLSGVARRVGVSPPALYRYFDGRSGLVRALYDDLTAEIVAEITGASGRQDPDDFSARLHAATRAVLDWSTANRAEFGLLMGGSFPRADGESPDLGARFTREVGAAFGRIFLELYASGGLECRADSGIRPRLRRQLRVYRDSLGLDLPLGVVLLMITCWRQIYGLVAMAVHEHLAFAFGDGDALFEEMIEDLLGTLGLTRSPRLR</sequence>
<comment type="caution">
    <text evidence="6">The sequence shown here is derived from an EMBL/GenBank/DDBJ whole genome shotgun (WGS) entry which is preliminary data.</text>
</comment>
<dbReference type="SUPFAM" id="SSF48498">
    <property type="entry name" value="Tetracyclin repressor-like, C-terminal domain"/>
    <property type="match status" value="1"/>
</dbReference>
<evidence type="ECO:0000256" key="2">
    <source>
        <dbReference type="ARBA" id="ARBA00023125"/>
    </source>
</evidence>
<accession>A0ABQ5NS54</accession>
<dbReference type="Proteomes" id="UP001291653">
    <property type="component" value="Unassembled WGS sequence"/>
</dbReference>
<proteinExistence type="predicted"/>
<evidence type="ECO:0000259" key="5">
    <source>
        <dbReference type="PROSITE" id="PS50977"/>
    </source>
</evidence>
<gene>
    <name evidence="6" type="ORF">SYYSPA8_02935</name>
</gene>
<organism evidence="6 7">
    <name type="scientific">Streptomyces yaizuensis</name>
    <dbReference type="NCBI Taxonomy" id="2989713"/>
    <lineage>
        <taxon>Bacteria</taxon>
        <taxon>Bacillati</taxon>
        <taxon>Actinomycetota</taxon>
        <taxon>Actinomycetes</taxon>
        <taxon>Kitasatosporales</taxon>
        <taxon>Streptomycetaceae</taxon>
        <taxon>Streptomyces</taxon>
    </lineage>
</organism>
<evidence type="ECO:0000256" key="4">
    <source>
        <dbReference type="PROSITE-ProRule" id="PRU00335"/>
    </source>
</evidence>
<dbReference type="PANTHER" id="PTHR30055">
    <property type="entry name" value="HTH-TYPE TRANSCRIPTIONAL REGULATOR RUTR"/>
    <property type="match status" value="1"/>
</dbReference>
<dbReference type="RefSeq" id="WP_323445292.1">
    <property type="nucleotide sequence ID" value="NZ_BSBI01000001.1"/>
</dbReference>
<keyword evidence="1" id="KW-0805">Transcription regulation</keyword>
<dbReference type="Pfam" id="PF00440">
    <property type="entry name" value="TetR_N"/>
    <property type="match status" value="1"/>
</dbReference>
<feature type="DNA-binding region" description="H-T-H motif" evidence="4">
    <location>
        <begin position="44"/>
        <end position="63"/>
    </location>
</feature>
<dbReference type="InterPro" id="IPR036271">
    <property type="entry name" value="Tet_transcr_reg_TetR-rel_C_sf"/>
</dbReference>
<keyword evidence="7" id="KW-1185">Reference proteome</keyword>
<name>A0ABQ5NS54_9ACTN</name>
<keyword evidence="3" id="KW-0804">Transcription</keyword>
<reference evidence="6 7" key="1">
    <citation type="submission" date="2022-10" db="EMBL/GenBank/DDBJ databases">
        <title>Draft genome sequence of Streptomyces sp. YSPA8.</title>
        <authorList>
            <person name="Moriuchi R."/>
            <person name="Dohra H."/>
            <person name="Yamamura H."/>
            <person name="Kodani S."/>
        </authorList>
    </citation>
    <scope>NUCLEOTIDE SEQUENCE [LARGE SCALE GENOMIC DNA]</scope>
    <source>
        <strain evidence="6 7">YSPA8</strain>
    </source>
</reference>
<dbReference type="SUPFAM" id="SSF46689">
    <property type="entry name" value="Homeodomain-like"/>
    <property type="match status" value="1"/>
</dbReference>
<keyword evidence="2 4" id="KW-0238">DNA-binding</keyword>
<feature type="domain" description="HTH tetR-type" evidence="5">
    <location>
        <begin position="21"/>
        <end position="81"/>
    </location>
</feature>
<dbReference type="InterPro" id="IPR050109">
    <property type="entry name" value="HTH-type_TetR-like_transc_reg"/>
</dbReference>
<evidence type="ECO:0000256" key="1">
    <source>
        <dbReference type="ARBA" id="ARBA00023015"/>
    </source>
</evidence>
<evidence type="ECO:0000256" key="3">
    <source>
        <dbReference type="ARBA" id="ARBA00023163"/>
    </source>
</evidence>